<sequence>MSWLNDLPDDLHKKIINSLEGDITKFVDPKHKNDESVKQRFRYLIEKVIWDEGTENQKQFTRILIKINSEIEYEIRFLKKPSIYRKTIIERRLNTSLLGDRTTNDSKYLKTASEWFVDLILTPKFDFDCIVMNKYSKADHCPDSKLCNVRELDISTLENTENTFMSWWLTKFASPIEKLTISSGRVKSIGVGNLDQVREARNLTVHGLTDVVDKTYWLVQAEDFCHRDYASPAEVTSHGIKLLFENWIKNTDKPRKYRGRLIFADFKILDEVIKYFEQNLDTVNKHPPIDGVQCVEGLKNDYRLVFETKGHLMWAKKTYIEEKFTRDAKKGQFESDEDVFNMIDTSEQGTTKNTKKHI</sequence>
<gene>
    <name evidence="1" type="ORF">CAMP_LOCUS1381</name>
</gene>
<comment type="caution">
    <text evidence="1">The sequence shown here is derived from an EMBL/GenBank/DDBJ whole genome shotgun (WGS) entry which is preliminary data.</text>
</comment>
<dbReference type="EMBL" id="CANHGI010000001">
    <property type="protein sequence ID" value="CAI5438744.1"/>
    <property type="molecule type" value="Genomic_DNA"/>
</dbReference>
<organism evidence="1 2">
    <name type="scientific">Caenorhabditis angaria</name>
    <dbReference type="NCBI Taxonomy" id="860376"/>
    <lineage>
        <taxon>Eukaryota</taxon>
        <taxon>Metazoa</taxon>
        <taxon>Ecdysozoa</taxon>
        <taxon>Nematoda</taxon>
        <taxon>Chromadorea</taxon>
        <taxon>Rhabditida</taxon>
        <taxon>Rhabditina</taxon>
        <taxon>Rhabditomorpha</taxon>
        <taxon>Rhabditoidea</taxon>
        <taxon>Rhabditidae</taxon>
        <taxon>Peloderinae</taxon>
        <taxon>Caenorhabditis</taxon>
    </lineage>
</organism>
<name>A0A9P1MWR3_9PELO</name>
<keyword evidence="2" id="KW-1185">Reference proteome</keyword>
<proteinExistence type="predicted"/>
<dbReference type="AlphaFoldDB" id="A0A9P1MWR3"/>
<reference evidence="1" key="1">
    <citation type="submission" date="2022-11" db="EMBL/GenBank/DDBJ databases">
        <authorList>
            <person name="Kikuchi T."/>
        </authorList>
    </citation>
    <scope>NUCLEOTIDE SEQUENCE</scope>
    <source>
        <strain evidence="1">PS1010</strain>
    </source>
</reference>
<dbReference type="Proteomes" id="UP001152747">
    <property type="component" value="Unassembled WGS sequence"/>
</dbReference>
<evidence type="ECO:0000313" key="2">
    <source>
        <dbReference type="Proteomes" id="UP001152747"/>
    </source>
</evidence>
<protein>
    <submittedName>
        <fullName evidence="1">Uncharacterized protein</fullName>
    </submittedName>
</protein>
<accession>A0A9P1MWR3</accession>
<evidence type="ECO:0000313" key="1">
    <source>
        <dbReference type="EMBL" id="CAI5438744.1"/>
    </source>
</evidence>